<evidence type="ECO:0000256" key="2">
    <source>
        <dbReference type="SAM" id="Phobius"/>
    </source>
</evidence>
<proteinExistence type="predicted"/>
<protein>
    <submittedName>
        <fullName evidence="3">Uncharacterized protein</fullName>
    </submittedName>
</protein>
<gene>
    <name evidence="3" type="ORF">ACFY35_17875</name>
</gene>
<dbReference type="RefSeq" id="WP_020514129.1">
    <property type="nucleotide sequence ID" value="NZ_JBIAZU010000003.1"/>
</dbReference>
<evidence type="ECO:0000256" key="1">
    <source>
        <dbReference type="SAM" id="MobiDB-lite"/>
    </source>
</evidence>
<comment type="caution">
    <text evidence="3">The sequence shown here is derived from an EMBL/GenBank/DDBJ whole genome shotgun (WGS) entry which is preliminary data.</text>
</comment>
<keyword evidence="2" id="KW-1133">Transmembrane helix</keyword>
<name>A0ABW6WF65_9ACTN</name>
<feature type="transmembrane region" description="Helical" evidence="2">
    <location>
        <begin position="23"/>
        <end position="46"/>
    </location>
</feature>
<accession>A0ABW6WF65</accession>
<organism evidence="3 4">
    <name type="scientific">Paractinoplanes globisporus</name>
    <dbReference type="NCBI Taxonomy" id="113565"/>
    <lineage>
        <taxon>Bacteria</taxon>
        <taxon>Bacillati</taxon>
        <taxon>Actinomycetota</taxon>
        <taxon>Actinomycetes</taxon>
        <taxon>Micromonosporales</taxon>
        <taxon>Micromonosporaceae</taxon>
        <taxon>Paractinoplanes</taxon>
    </lineage>
</organism>
<dbReference type="Proteomes" id="UP001602245">
    <property type="component" value="Unassembled WGS sequence"/>
</dbReference>
<sequence>MTERARTDHHSALGGWHLQISKLLVVAIIVATAATGALIVTVLTQMPSGMTPAPGPGGLPPPPPNLRPLAVVSIVTGFFVLAWLAVLVVFARDQILRQLRQPSGPPSPGVDSDDLNTMLGDLRAEIASDRERDLRSLAESMAELTNEYGERRETDGYLSGMRTATTGEPPEANVRSLRRLPKR</sequence>
<dbReference type="EMBL" id="JBIAZU010000003">
    <property type="protein sequence ID" value="MFF5291314.1"/>
    <property type="molecule type" value="Genomic_DNA"/>
</dbReference>
<keyword evidence="4" id="KW-1185">Reference proteome</keyword>
<feature type="region of interest" description="Disordered" evidence="1">
    <location>
        <begin position="145"/>
        <end position="183"/>
    </location>
</feature>
<evidence type="ECO:0000313" key="4">
    <source>
        <dbReference type="Proteomes" id="UP001602245"/>
    </source>
</evidence>
<evidence type="ECO:0000313" key="3">
    <source>
        <dbReference type="EMBL" id="MFF5291314.1"/>
    </source>
</evidence>
<keyword evidence="2" id="KW-0812">Transmembrane</keyword>
<keyword evidence="2" id="KW-0472">Membrane</keyword>
<reference evidence="3 4" key="1">
    <citation type="submission" date="2024-10" db="EMBL/GenBank/DDBJ databases">
        <title>The Natural Products Discovery Center: Release of the First 8490 Sequenced Strains for Exploring Actinobacteria Biosynthetic Diversity.</title>
        <authorList>
            <person name="Kalkreuter E."/>
            <person name="Kautsar S.A."/>
            <person name="Yang D."/>
            <person name="Bader C.D."/>
            <person name="Teijaro C.N."/>
            <person name="Fluegel L."/>
            <person name="Davis C.M."/>
            <person name="Simpson J.R."/>
            <person name="Lauterbach L."/>
            <person name="Steele A.D."/>
            <person name="Gui C."/>
            <person name="Meng S."/>
            <person name="Li G."/>
            <person name="Viehrig K."/>
            <person name="Ye F."/>
            <person name="Su P."/>
            <person name="Kiefer A.F."/>
            <person name="Nichols A."/>
            <person name="Cepeda A.J."/>
            <person name="Yan W."/>
            <person name="Fan B."/>
            <person name="Jiang Y."/>
            <person name="Adhikari A."/>
            <person name="Zheng C.-J."/>
            <person name="Schuster L."/>
            <person name="Cowan T.M."/>
            <person name="Smanski M.J."/>
            <person name="Chevrette M.G."/>
            <person name="De Carvalho L.P.S."/>
            <person name="Shen B."/>
        </authorList>
    </citation>
    <scope>NUCLEOTIDE SEQUENCE [LARGE SCALE GENOMIC DNA]</scope>
    <source>
        <strain evidence="3 4">NPDC000087</strain>
    </source>
</reference>
<feature type="transmembrane region" description="Helical" evidence="2">
    <location>
        <begin position="66"/>
        <end position="91"/>
    </location>
</feature>